<dbReference type="AlphaFoldDB" id="C3L498"/>
<dbReference type="InterPro" id="IPR036770">
    <property type="entry name" value="Ankyrin_rpt-contain_sf"/>
</dbReference>
<dbReference type="EMBL" id="CP001102">
    <property type="protein sequence ID" value="ACP21139.1"/>
    <property type="molecule type" value="Genomic_DNA"/>
</dbReference>
<evidence type="ECO:0000313" key="1">
    <source>
        <dbReference type="EMBL" id="ACP21139.1"/>
    </source>
</evidence>
<dbReference type="Pfam" id="PF12796">
    <property type="entry name" value="Ank_2"/>
    <property type="match status" value="1"/>
</dbReference>
<dbReference type="InterPro" id="IPR002110">
    <property type="entry name" value="Ankyrin_rpt"/>
</dbReference>
<keyword evidence="2" id="KW-1185">Reference proteome</keyword>
<dbReference type="HOGENOM" id="CLU_3057842_0_0_10"/>
<reference evidence="1 2" key="1">
    <citation type="journal article" date="2010" name="J. Bacteriol.">
        <title>The genome of the amoeba symbiont 'Candidatus Amoebophilus asiaticus' reveals common mechanisms for host cell interaction among amoeba-associated bacteria.</title>
        <authorList>
            <person name="Schmitz-Esser S."/>
            <person name="Tischler P."/>
            <person name="Arnold R."/>
            <person name="Montanaro J."/>
            <person name="Wagner M."/>
            <person name="Rattei T."/>
            <person name="Horn M."/>
        </authorList>
    </citation>
    <scope>NUCLEOTIDE SEQUENCE [LARGE SCALE GENOMIC DNA]</scope>
    <source>
        <strain evidence="1 2">5a2</strain>
    </source>
</reference>
<dbReference type="eggNOG" id="COG0666">
    <property type="taxonomic scope" value="Bacteria"/>
</dbReference>
<protein>
    <submittedName>
        <fullName evidence="1">Uncharacterized protein</fullName>
    </submittedName>
</protein>
<accession>C3L498</accession>
<organism evidence="1 2">
    <name type="scientific">Amoebophilus asiaticus (strain 5a2)</name>
    <dbReference type="NCBI Taxonomy" id="452471"/>
    <lineage>
        <taxon>Bacteria</taxon>
        <taxon>Pseudomonadati</taxon>
        <taxon>Bacteroidota</taxon>
        <taxon>Cytophagia</taxon>
        <taxon>Cytophagales</taxon>
        <taxon>Amoebophilaceae</taxon>
        <taxon>Candidatus Amoebophilus</taxon>
    </lineage>
</organism>
<dbReference type="Gene3D" id="1.25.40.20">
    <property type="entry name" value="Ankyrin repeat-containing domain"/>
    <property type="match status" value="1"/>
</dbReference>
<sequence length="53" mass="5937">MNNHIKVVKLLLGKEETKVNDKNNQGLTPLQVAKYKGHTAIAELLTKKIPLKD</sequence>
<evidence type="ECO:0000313" key="2">
    <source>
        <dbReference type="Proteomes" id="UP000001227"/>
    </source>
</evidence>
<dbReference type="Proteomes" id="UP000001227">
    <property type="component" value="Chromosome"/>
</dbReference>
<gene>
    <name evidence="1" type="ordered locus">Aasi_1928</name>
</gene>
<dbReference type="KEGG" id="aas:Aasi_1928"/>
<dbReference type="SUPFAM" id="SSF48403">
    <property type="entry name" value="Ankyrin repeat"/>
    <property type="match status" value="1"/>
</dbReference>
<name>C3L498_AMOA5</name>
<proteinExistence type="predicted"/>